<evidence type="ECO:0000313" key="1">
    <source>
        <dbReference type="EMBL" id="QMV84737.1"/>
    </source>
</evidence>
<dbReference type="Gene3D" id="1.20.1270.210">
    <property type="match status" value="1"/>
</dbReference>
<sequence length="343" mass="36709">MSFLARVRDALAIPAVAAGTVAYESPWATRGNLIEVFAPEIAPINVSRAVAMSIPAVARARRIICTAVARCSLTVTPATTQPAWVDRTDGPVSPWHRMVWTVDDLLFYGASLWAVERDTDGRVIAADRVPFDEWGVTATGAITWRGVEVDDQTVIHIPAADEGILTTGAAAIRHAAALAAAASKAANSPAAHTELHQTEGEPLTDSDVQKLVDGWIRARNSPNGAVSFTNKAIQVIEHGTFDTHLLIDGRNAAALDIARMCGIPAVLLDVAAVDNTIKYENIQARNLELIDYCLDSFMAPIAARLGMDDVVAPGQSVAFDVEQLTAIPDMIRVPDDRTSDDDN</sequence>
<organism evidence="1 2">
    <name type="scientific">Corynebacterium hindlerae</name>
    <dbReference type="NCBI Taxonomy" id="699041"/>
    <lineage>
        <taxon>Bacteria</taxon>
        <taxon>Bacillati</taxon>
        <taxon>Actinomycetota</taxon>
        <taxon>Actinomycetes</taxon>
        <taxon>Mycobacteriales</taxon>
        <taxon>Corynebacteriaceae</taxon>
        <taxon>Corynebacterium</taxon>
    </lineage>
</organism>
<dbReference type="Gene3D" id="3.40.140.120">
    <property type="match status" value="1"/>
</dbReference>
<dbReference type="RefSeq" id="WP_182385544.1">
    <property type="nucleotide sequence ID" value="NZ_CP059833.1"/>
</dbReference>
<accession>A0A7G5FDP6</accession>
<gene>
    <name evidence="1" type="ORF">HW450_10365</name>
</gene>
<reference evidence="1 2" key="1">
    <citation type="submission" date="2020-07" db="EMBL/GenBank/DDBJ databases">
        <title>non toxigenic Corynebacterium sp. nov from a clinical source.</title>
        <authorList>
            <person name="Bernier A.-M."/>
            <person name="Bernard K."/>
        </authorList>
    </citation>
    <scope>NUCLEOTIDE SEQUENCE [LARGE SCALE GENOMIC DNA]</scope>
    <source>
        <strain evidence="2">NML 93-0612</strain>
    </source>
</reference>
<keyword evidence="2" id="KW-1185">Reference proteome</keyword>
<dbReference type="Pfam" id="PF04860">
    <property type="entry name" value="Phage_portal"/>
    <property type="match status" value="1"/>
</dbReference>
<evidence type="ECO:0000313" key="2">
    <source>
        <dbReference type="Proteomes" id="UP000515570"/>
    </source>
</evidence>
<dbReference type="AlphaFoldDB" id="A0A7G5FDP6"/>
<dbReference type="InterPro" id="IPR006944">
    <property type="entry name" value="Phage/GTA_portal"/>
</dbReference>
<proteinExistence type="predicted"/>
<name>A0A7G5FDP6_9CORY</name>
<dbReference type="EMBL" id="CP059833">
    <property type="protein sequence ID" value="QMV84737.1"/>
    <property type="molecule type" value="Genomic_DNA"/>
</dbReference>
<dbReference type="Proteomes" id="UP000515570">
    <property type="component" value="Chromosome"/>
</dbReference>
<protein>
    <submittedName>
        <fullName evidence="1">Phage portal protein</fullName>
    </submittedName>
</protein>
<dbReference type="Gene3D" id="3.30.1120.70">
    <property type="match status" value="1"/>
</dbReference>